<proteinExistence type="predicted"/>
<evidence type="ECO:0000313" key="2">
    <source>
        <dbReference type="Proteomes" id="UP001161697"/>
    </source>
</evidence>
<dbReference type="Gene3D" id="1.10.260.40">
    <property type="entry name" value="lambda repressor-like DNA-binding domains"/>
    <property type="match status" value="1"/>
</dbReference>
<dbReference type="Pfam" id="PF14549">
    <property type="entry name" value="P22_Cro"/>
    <property type="match status" value="1"/>
</dbReference>
<reference evidence="1" key="1">
    <citation type="submission" date="2022-09" db="EMBL/GenBank/DDBJ databases">
        <title>Intensive care unit water sources are persistently colonized with multi-drug resistant bacteria and are the site of extensive horizontal gene transfer of antibiotic resistance genes.</title>
        <authorList>
            <person name="Diorio-Toth L."/>
        </authorList>
    </citation>
    <scope>NUCLEOTIDE SEQUENCE</scope>
    <source>
        <strain evidence="1">GD03704</strain>
    </source>
</reference>
<dbReference type="EMBL" id="JAOCJE010000002">
    <property type="protein sequence ID" value="MDH1341883.1"/>
    <property type="molecule type" value="Genomic_DNA"/>
</dbReference>
<dbReference type="SUPFAM" id="SSF47413">
    <property type="entry name" value="lambda repressor-like DNA-binding domains"/>
    <property type="match status" value="1"/>
</dbReference>
<name>A0AA42U1X6_ECTOL</name>
<dbReference type="AlphaFoldDB" id="A0AA42U1X6"/>
<evidence type="ECO:0000313" key="1">
    <source>
        <dbReference type="EMBL" id="MDH1341883.1"/>
    </source>
</evidence>
<dbReference type="Proteomes" id="UP001161697">
    <property type="component" value="Unassembled WGS sequence"/>
</dbReference>
<dbReference type="GO" id="GO:0003677">
    <property type="term" value="F:DNA binding"/>
    <property type="evidence" value="ECO:0007669"/>
    <property type="project" value="InterPro"/>
</dbReference>
<protein>
    <submittedName>
        <fullName evidence="1">Cro/CI family transcriptional regulator</fullName>
    </submittedName>
</protein>
<accession>A0AA42U1X6</accession>
<organism evidence="1 2">
    <name type="scientific">Ectopseudomonas oleovorans</name>
    <name type="common">Pseudomonas oleovorans</name>
    <dbReference type="NCBI Taxonomy" id="301"/>
    <lineage>
        <taxon>Bacteria</taxon>
        <taxon>Pseudomonadati</taxon>
        <taxon>Pseudomonadota</taxon>
        <taxon>Gammaproteobacteria</taxon>
        <taxon>Pseudomonadales</taxon>
        <taxon>Pseudomonadaceae</taxon>
        <taxon>Ectopseudomonas</taxon>
    </lineage>
</organism>
<sequence>MKTKSAADFFGSKKKLAEALGISPSAVTMWGDDVPELRQYQIERLTRGKVKRGAAKETTALSTTAAVS</sequence>
<comment type="caution">
    <text evidence="1">The sequence shown here is derived from an EMBL/GenBank/DDBJ whole genome shotgun (WGS) entry which is preliminary data.</text>
</comment>
<dbReference type="InterPro" id="IPR010982">
    <property type="entry name" value="Lambda_DNA-bd_dom_sf"/>
</dbReference>
<gene>
    <name evidence="1" type="ORF">N5J11_22520</name>
</gene>
<dbReference type="RefSeq" id="WP_278326523.1">
    <property type="nucleotide sequence ID" value="NZ_CP104579.1"/>
</dbReference>